<dbReference type="EMBL" id="MFQW01000061">
    <property type="protein sequence ID" value="OGH84870.1"/>
    <property type="molecule type" value="Genomic_DNA"/>
</dbReference>
<dbReference type="Proteomes" id="UP000178349">
    <property type="component" value="Unassembled WGS sequence"/>
</dbReference>
<sequence>MHYLYFLWSEKLQKTYIGETTDVLARIDYHNRGRQRYTSRGVPWTPIAYVEFENRHEALAEEKRLKKCKNREYYKKYLIENGKKIKK</sequence>
<dbReference type="PROSITE" id="PS50164">
    <property type="entry name" value="GIY_YIG"/>
    <property type="match status" value="1"/>
</dbReference>
<proteinExistence type="predicted"/>
<evidence type="ECO:0000313" key="2">
    <source>
        <dbReference type="EMBL" id="OGH84870.1"/>
    </source>
</evidence>
<evidence type="ECO:0000313" key="3">
    <source>
        <dbReference type="Proteomes" id="UP000178349"/>
    </source>
</evidence>
<organism evidence="2 3">
    <name type="scientific">Candidatus Magasanikbacteria bacterium RIFOXYC12_FULL_33_11</name>
    <dbReference type="NCBI Taxonomy" id="1798701"/>
    <lineage>
        <taxon>Bacteria</taxon>
        <taxon>Candidatus Magasanikiibacteriota</taxon>
    </lineage>
</organism>
<accession>A0A1F6NM80</accession>
<protein>
    <recommendedName>
        <fullName evidence="1">GIY-YIG domain-containing protein</fullName>
    </recommendedName>
</protein>
<name>A0A1F6NM80_9BACT</name>
<comment type="caution">
    <text evidence="2">The sequence shown here is derived from an EMBL/GenBank/DDBJ whole genome shotgun (WGS) entry which is preliminary data.</text>
</comment>
<dbReference type="Pfam" id="PF01541">
    <property type="entry name" value="GIY-YIG"/>
    <property type="match status" value="1"/>
</dbReference>
<dbReference type="Gene3D" id="3.40.1440.10">
    <property type="entry name" value="GIY-YIG endonuclease"/>
    <property type="match status" value="1"/>
</dbReference>
<dbReference type="SUPFAM" id="SSF82771">
    <property type="entry name" value="GIY-YIG endonuclease"/>
    <property type="match status" value="1"/>
</dbReference>
<dbReference type="InterPro" id="IPR000305">
    <property type="entry name" value="GIY-YIG_endonuc"/>
</dbReference>
<evidence type="ECO:0000259" key="1">
    <source>
        <dbReference type="PROSITE" id="PS50164"/>
    </source>
</evidence>
<reference evidence="2 3" key="1">
    <citation type="journal article" date="2016" name="Nat. Commun.">
        <title>Thousands of microbial genomes shed light on interconnected biogeochemical processes in an aquifer system.</title>
        <authorList>
            <person name="Anantharaman K."/>
            <person name="Brown C.T."/>
            <person name="Hug L.A."/>
            <person name="Sharon I."/>
            <person name="Castelle C.J."/>
            <person name="Probst A.J."/>
            <person name="Thomas B.C."/>
            <person name="Singh A."/>
            <person name="Wilkins M.J."/>
            <person name="Karaoz U."/>
            <person name="Brodie E.L."/>
            <person name="Williams K.H."/>
            <person name="Hubbard S.S."/>
            <person name="Banfield J.F."/>
        </authorList>
    </citation>
    <scope>NUCLEOTIDE SEQUENCE [LARGE SCALE GENOMIC DNA]</scope>
</reference>
<dbReference type="InterPro" id="IPR035901">
    <property type="entry name" value="GIY-YIG_endonuc_sf"/>
</dbReference>
<dbReference type="AlphaFoldDB" id="A0A1F6NM80"/>
<gene>
    <name evidence="2" type="ORF">A2493_01275</name>
</gene>
<feature type="domain" description="GIY-YIG" evidence="1">
    <location>
        <begin position="1"/>
        <end position="76"/>
    </location>
</feature>